<accession>A0A2P2Q315</accession>
<dbReference type="EMBL" id="GGEC01080850">
    <property type="protein sequence ID" value="MBX61334.1"/>
    <property type="molecule type" value="Transcribed_RNA"/>
</dbReference>
<sequence>MTTRTKQPWKHNHKTTHLTTKTVQRPALPLESVDDIHGRNSLTTGVFGVGNSITYHILKEYLEDTASFFIDQTANPLYATPASQAPNRRLGDSLNVITQHLSVPFGSSLAQPLTSLAAA</sequence>
<organism evidence="1">
    <name type="scientific">Rhizophora mucronata</name>
    <name type="common">Asiatic mangrove</name>
    <dbReference type="NCBI Taxonomy" id="61149"/>
    <lineage>
        <taxon>Eukaryota</taxon>
        <taxon>Viridiplantae</taxon>
        <taxon>Streptophyta</taxon>
        <taxon>Embryophyta</taxon>
        <taxon>Tracheophyta</taxon>
        <taxon>Spermatophyta</taxon>
        <taxon>Magnoliopsida</taxon>
        <taxon>eudicotyledons</taxon>
        <taxon>Gunneridae</taxon>
        <taxon>Pentapetalae</taxon>
        <taxon>rosids</taxon>
        <taxon>fabids</taxon>
        <taxon>Malpighiales</taxon>
        <taxon>Rhizophoraceae</taxon>
        <taxon>Rhizophora</taxon>
    </lineage>
</organism>
<dbReference type="AlphaFoldDB" id="A0A2P2Q315"/>
<reference evidence="1" key="1">
    <citation type="submission" date="2018-02" db="EMBL/GenBank/DDBJ databases">
        <title>Rhizophora mucronata_Transcriptome.</title>
        <authorList>
            <person name="Meera S.P."/>
            <person name="Sreeshan A."/>
            <person name="Augustine A."/>
        </authorList>
    </citation>
    <scope>NUCLEOTIDE SEQUENCE</scope>
    <source>
        <tissue evidence="1">Leaf</tissue>
    </source>
</reference>
<protein>
    <submittedName>
        <fullName evidence="1">Histone H4</fullName>
    </submittedName>
</protein>
<name>A0A2P2Q315_RHIMU</name>
<evidence type="ECO:0000313" key="1">
    <source>
        <dbReference type="EMBL" id="MBX61334.1"/>
    </source>
</evidence>
<proteinExistence type="predicted"/>